<organism evidence="3">
    <name type="scientific">Alexandrium catenella</name>
    <name type="common">Red tide dinoflagellate</name>
    <name type="synonym">Gonyaulax catenella</name>
    <dbReference type="NCBI Taxonomy" id="2925"/>
    <lineage>
        <taxon>Eukaryota</taxon>
        <taxon>Sar</taxon>
        <taxon>Alveolata</taxon>
        <taxon>Dinophyceae</taxon>
        <taxon>Gonyaulacales</taxon>
        <taxon>Pyrocystaceae</taxon>
        <taxon>Alexandrium</taxon>
    </lineage>
</organism>
<evidence type="ECO:0000259" key="2">
    <source>
        <dbReference type="PROSITE" id="PS50820"/>
    </source>
</evidence>
<feature type="transmembrane region" description="Helical" evidence="1">
    <location>
        <begin position="184"/>
        <end position="206"/>
    </location>
</feature>
<dbReference type="AlphaFoldDB" id="A0A7S1PU30"/>
<feature type="transmembrane region" description="Helical" evidence="1">
    <location>
        <begin position="157"/>
        <end position="178"/>
    </location>
</feature>
<dbReference type="PROSITE" id="PS50820">
    <property type="entry name" value="LCCL"/>
    <property type="match status" value="1"/>
</dbReference>
<dbReference type="InterPro" id="IPR051957">
    <property type="entry name" value="CRISP-LCCL_domain"/>
</dbReference>
<sequence>MAQHLSPVVPYGDGARVTDVQSVSTIGLQQSPGGKATVGAESPSSKAIVPAAAWDRRNDAATSAMSLGGEKPQSWRLWMEGSLLVMLAIADNALSYVTYATVPAFRSHLYNIVDMQLVFLPGLGIALLIFAGLGTLSFGMLVVLVECNKLRLFHEIMNLRLCFSALPCGLICAVVLYFTERTQWAPFATLMVILTLVICWCLHMRVHYSHQLNVLSKIALDVSWFVALVSGGVLLVLYTTDSIKLISKSGELKCPFADNAMMPVHLLTTDQWYCAPWDLNKTTEITRTPVNSVAAQLSCADTFVSIFGASVEAHKVFCPIGCLRTFQGSSVIGCGIYSVDSPVCVAAIHAGVLTDQGGEATVYGRVGVPHFQRCSQNSIVSTERHVTQANQLVSVSQPTGGSSSFYQAGSARRLLTTPLVQGTNGIQIPQAFHFSNMDHTREFIWLKRWEKVSSKEPGVEAGKPWTRVKAVTSVRIAGIELEDEKVRLGEYPKQSLFSGPQQGTGTSQCRTSDRGVLCRGHIVNLVQLDFCRPQVKACLRRVP</sequence>
<keyword evidence="1" id="KW-0472">Membrane</keyword>
<dbReference type="EMBL" id="HBGE01012855">
    <property type="protein sequence ID" value="CAD9101478.1"/>
    <property type="molecule type" value="Transcribed_RNA"/>
</dbReference>
<accession>A0A7S1PU30</accession>
<proteinExistence type="predicted"/>
<keyword evidence="1" id="KW-1133">Transmembrane helix</keyword>
<dbReference type="SMART" id="SM00603">
    <property type="entry name" value="LCCL"/>
    <property type="match status" value="1"/>
</dbReference>
<dbReference type="Pfam" id="PF03815">
    <property type="entry name" value="LCCL"/>
    <property type="match status" value="1"/>
</dbReference>
<dbReference type="InterPro" id="IPR036609">
    <property type="entry name" value="LCCL_sf"/>
</dbReference>
<evidence type="ECO:0000256" key="1">
    <source>
        <dbReference type="SAM" id="Phobius"/>
    </source>
</evidence>
<dbReference type="Gene3D" id="2.170.130.20">
    <property type="entry name" value="LCCL-like domain"/>
    <property type="match status" value="1"/>
</dbReference>
<feature type="transmembrane region" description="Helical" evidence="1">
    <location>
        <begin position="218"/>
        <end position="238"/>
    </location>
</feature>
<gene>
    <name evidence="3" type="ORF">ACAT0790_LOCUS7604</name>
</gene>
<dbReference type="InterPro" id="IPR004043">
    <property type="entry name" value="LCCL"/>
</dbReference>
<dbReference type="PANTHER" id="PTHR31331">
    <property type="entry name" value="LCCL DOMAIN PROTEIN (AFU_ORTHOLOGUE AFUA_5G08630)"/>
    <property type="match status" value="1"/>
</dbReference>
<evidence type="ECO:0000313" key="3">
    <source>
        <dbReference type="EMBL" id="CAD9101478.1"/>
    </source>
</evidence>
<feature type="transmembrane region" description="Helical" evidence="1">
    <location>
        <begin position="77"/>
        <end position="99"/>
    </location>
</feature>
<protein>
    <recommendedName>
        <fullName evidence="2">LCCL domain-containing protein</fullName>
    </recommendedName>
</protein>
<dbReference type="SUPFAM" id="SSF69848">
    <property type="entry name" value="LCCL domain"/>
    <property type="match status" value="1"/>
</dbReference>
<keyword evidence="1" id="KW-0812">Transmembrane</keyword>
<reference evidence="3" key="1">
    <citation type="submission" date="2021-01" db="EMBL/GenBank/DDBJ databases">
        <authorList>
            <person name="Corre E."/>
            <person name="Pelletier E."/>
            <person name="Niang G."/>
            <person name="Scheremetjew M."/>
            <person name="Finn R."/>
            <person name="Kale V."/>
            <person name="Holt S."/>
            <person name="Cochrane G."/>
            <person name="Meng A."/>
            <person name="Brown T."/>
            <person name="Cohen L."/>
        </authorList>
    </citation>
    <scope>NUCLEOTIDE SEQUENCE</scope>
    <source>
        <strain evidence="3">OF101</strain>
    </source>
</reference>
<feature type="transmembrane region" description="Helical" evidence="1">
    <location>
        <begin position="119"/>
        <end position="145"/>
    </location>
</feature>
<dbReference type="PANTHER" id="PTHR31331:SF1">
    <property type="entry name" value="CYSTEINE RICH SECRETORY PROTEIN LCCL DOMAIN CONTAINING 2"/>
    <property type="match status" value="1"/>
</dbReference>
<name>A0A7S1PU30_ALECA</name>
<feature type="domain" description="LCCL" evidence="2">
    <location>
        <begin position="293"/>
        <end position="381"/>
    </location>
</feature>